<feature type="domain" description="Fibronectin type-III" evidence="4">
    <location>
        <begin position="186"/>
        <end position="274"/>
    </location>
</feature>
<feature type="transmembrane region" description="Helical" evidence="3">
    <location>
        <begin position="589"/>
        <end position="609"/>
    </location>
</feature>
<dbReference type="InterPro" id="IPR003961">
    <property type="entry name" value="FN3_dom"/>
</dbReference>
<dbReference type="CDD" id="cd00063">
    <property type="entry name" value="FN3"/>
    <property type="match status" value="3"/>
</dbReference>
<keyword evidence="3" id="KW-1133">Transmembrane helix</keyword>
<keyword evidence="1" id="KW-0677">Repeat</keyword>
<accession>A0A5K3EIJ4</accession>
<dbReference type="PANTHER" id="PTHR46708:SF2">
    <property type="entry name" value="FIBRONECTIN TYPE-III DOMAIN-CONTAINING PROTEIN"/>
    <property type="match status" value="1"/>
</dbReference>
<dbReference type="PANTHER" id="PTHR46708">
    <property type="entry name" value="TENASCIN"/>
    <property type="match status" value="1"/>
</dbReference>
<feature type="domain" description="Fibronectin type-III" evidence="4">
    <location>
        <begin position="92"/>
        <end position="179"/>
    </location>
</feature>
<dbReference type="InterPro" id="IPR050991">
    <property type="entry name" value="ECM_Regulatory_Proteins"/>
</dbReference>
<keyword evidence="3" id="KW-0812">Transmembrane</keyword>
<dbReference type="Gene3D" id="2.60.40.10">
    <property type="entry name" value="Immunoglobulins"/>
    <property type="match status" value="3"/>
</dbReference>
<dbReference type="InterPro" id="IPR013783">
    <property type="entry name" value="Ig-like_fold"/>
</dbReference>
<sequence length="698" mass="74489">LTIKHISGNTYQLTWDFTTGNPSPICPIYSNNINIVNEKSGRVYRYSVSPTTQTYIHEFDSDSVYKVTVTGDCISRVGIYAANSSFTPIPQPPSAPTGLLVNSVTETSIAVSWQPPIKPNGQISGYIVTLVEEQQTKDTTELTHTFQGLKSAHRYTIQVQAKNTMTGPAASVRVTTKPSADQKPAPPAMSQDVDMSPLGARVKWTAVPLATGYRVSYWPEGQENMGNSKVVGAETSALLTGLNKGEKYMANVVAFTYLVTSDASNTISFIYDNGIPNLPSNLMAKVVGIGMIHVTWDKPKTRAETEINAEVYKGSSSVRSVKGPESSGLLEISELPAFSVLAVKVWATKDGYKSAEKFFDGLETPPPAPEPPASVASEGVSASSIKITWQLPPDNTFIESSEVTVKESSTNEMSFTDSFKKSVDSVQVDKLKPYTVYNVDLKTKSYKYEGLSGNAESAVVSTTTQTWPTGPAEVGIPDQAVQLTADGGVKATWSPPTELIGEVERYYVRAVNNANSGSLGEQSSSGDVTSATFTGIPGKTQVAVYVRTGVKPAMGGVGGFESNDVLLGLVTTPDNGIVGDYSGGLSGGAIAGIVIAILIVLIILAIVVYKMTKGNQVEEVEFEWSEDGGDNGDDAQNGPRDKIELREGAKAPEVKAPEVKAPEVKAPEVKAPEVKAPEVKASEVKAPEVKLDRNEVAF</sequence>
<dbReference type="PROSITE" id="PS50853">
    <property type="entry name" value="FN3"/>
    <property type="match status" value="4"/>
</dbReference>
<dbReference type="SMART" id="SM00060">
    <property type="entry name" value="FN3"/>
    <property type="match status" value="5"/>
</dbReference>
<evidence type="ECO:0000313" key="5">
    <source>
        <dbReference type="WBParaSite" id="MCU_000539-RA"/>
    </source>
</evidence>
<organism evidence="5">
    <name type="scientific">Mesocestoides corti</name>
    <name type="common">Flatworm</name>
    <dbReference type="NCBI Taxonomy" id="53468"/>
    <lineage>
        <taxon>Eukaryota</taxon>
        <taxon>Metazoa</taxon>
        <taxon>Spiralia</taxon>
        <taxon>Lophotrochozoa</taxon>
        <taxon>Platyhelminthes</taxon>
        <taxon>Cestoda</taxon>
        <taxon>Eucestoda</taxon>
        <taxon>Cyclophyllidea</taxon>
        <taxon>Mesocestoididae</taxon>
        <taxon>Mesocestoides</taxon>
    </lineage>
</organism>
<feature type="domain" description="Fibronectin type-III" evidence="4">
    <location>
        <begin position="371"/>
        <end position="469"/>
    </location>
</feature>
<dbReference type="AlphaFoldDB" id="A0A5K3EIJ4"/>
<proteinExistence type="predicted"/>
<evidence type="ECO:0000256" key="3">
    <source>
        <dbReference type="SAM" id="Phobius"/>
    </source>
</evidence>
<reference evidence="5" key="1">
    <citation type="submission" date="2019-11" db="UniProtKB">
        <authorList>
            <consortium name="WormBaseParasite"/>
        </authorList>
    </citation>
    <scope>IDENTIFICATION</scope>
</reference>
<dbReference type="SUPFAM" id="SSF49265">
    <property type="entry name" value="Fibronectin type III"/>
    <property type="match status" value="3"/>
</dbReference>
<feature type="compositionally biased region" description="Acidic residues" evidence="2">
    <location>
        <begin position="623"/>
        <end position="633"/>
    </location>
</feature>
<feature type="domain" description="Fibronectin type-III" evidence="4">
    <location>
        <begin position="473"/>
        <end position="575"/>
    </location>
</feature>
<dbReference type="Pfam" id="PF00041">
    <property type="entry name" value="fn3"/>
    <property type="match status" value="3"/>
</dbReference>
<name>A0A5K3EIJ4_MESCO</name>
<keyword evidence="3" id="KW-0472">Membrane</keyword>
<dbReference type="InterPro" id="IPR036116">
    <property type="entry name" value="FN3_sf"/>
</dbReference>
<evidence type="ECO:0000256" key="1">
    <source>
        <dbReference type="ARBA" id="ARBA00022737"/>
    </source>
</evidence>
<feature type="region of interest" description="Disordered" evidence="2">
    <location>
        <begin position="623"/>
        <end position="683"/>
    </location>
</feature>
<feature type="compositionally biased region" description="Basic and acidic residues" evidence="2">
    <location>
        <begin position="639"/>
        <end position="683"/>
    </location>
</feature>
<evidence type="ECO:0000256" key="2">
    <source>
        <dbReference type="SAM" id="MobiDB-lite"/>
    </source>
</evidence>
<dbReference type="WBParaSite" id="MCU_000539-RA">
    <property type="protein sequence ID" value="MCU_000539-RA"/>
    <property type="gene ID" value="MCU_000539"/>
</dbReference>
<protein>
    <submittedName>
        <fullName evidence="5">Fibronectin type-III domain-containing protein</fullName>
    </submittedName>
</protein>
<evidence type="ECO:0000259" key="4">
    <source>
        <dbReference type="PROSITE" id="PS50853"/>
    </source>
</evidence>